<dbReference type="OrthoDB" id="397369at2"/>
<protein>
    <submittedName>
        <fullName evidence="1">Uncharacterized protein</fullName>
    </submittedName>
</protein>
<dbReference type="KEGG" id="mclo:DK849_01040"/>
<dbReference type="NCBIfam" id="NF045841">
    <property type="entry name" value="Ig_SerProt_MIP"/>
    <property type="match status" value="1"/>
</dbReference>
<name>A0A2Z4LLR6_9BACT</name>
<dbReference type="RefSeq" id="WP_029329901.1">
    <property type="nucleotide sequence ID" value="NZ_CP030103.1"/>
</dbReference>
<evidence type="ECO:0000313" key="2">
    <source>
        <dbReference type="Proteomes" id="UP000249865"/>
    </source>
</evidence>
<organism evidence="1 2">
    <name type="scientific">Metamycoplasma cloacale</name>
    <dbReference type="NCBI Taxonomy" id="92401"/>
    <lineage>
        <taxon>Bacteria</taxon>
        <taxon>Bacillati</taxon>
        <taxon>Mycoplasmatota</taxon>
        <taxon>Mycoplasmoidales</taxon>
        <taxon>Metamycoplasmataceae</taxon>
        <taxon>Metamycoplasma</taxon>
    </lineage>
</organism>
<gene>
    <name evidence="1" type="ORF">DK849_01040</name>
</gene>
<dbReference type="Proteomes" id="UP000249865">
    <property type="component" value="Chromosome"/>
</dbReference>
<evidence type="ECO:0000313" key="1">
    <source>
        <dbReference type="EMBL" id="AWX42665.1"/>
    </source>
</evidence>
<accession>A0A2Z4LLR6</accession>
<dbReference type="AlphaFoldDB" id="A0A2Z4LLR6"/>
<reference evidence="2" key="1">
    <citation type="submission" date="2018-06" db="EMBL/GenBank/DDBJ databases">
        <title>Complete genome sequences of Mycoplasma anatis, M. anseris and M. cloacale type strains.</title>
        <authorList>
            <person name="Grozner D."/>
            <person name="Forro B."/>
            <person name="Sulyok K.M."/>
            <person name="Marton S."/>
            <person name="Kreizinger Z."/>
            <person name="Banyai K."/>
            <person name="Gyuranecz M."/>
        </authorList>
    </citation>
    <scope>NUCLEOTIDE SEQUENCE [LARGE SCALE GENOMIC DNA]</scope>
    <source>
        <strain evidence="2">NCTC 10199</strain>
    </source>
</reference>
<proteinExistence type="predicted"/>
<dbReference type="PRINTS" id="PR00840">
    <property type="entry name" value="Y06768FAMILY"/>
</dbReference>
<keyword evidence="2" id="KW-1185">Reference proteome</keyword>
<sequence>MKKNKKRIGLILGLTTTAIIGSSIGIGAYFAFKKNDNTLKNDVHINQEWFKNVRETIEKIKAVPSSNLSSKIQWIDNFETKLLNLENNSSLAKDKVPLSNFIKEIKEFIANEIDITIEDYKVDSSSINIISSENLAKINITINKLKELKNINNDLIAINKTIDSFNIEINKYALVKINVINIDFLNKLSSLKEFTVNIKNRLNALQTSKYENELNLLKNSLNNFSNDLNYFSLDEKLNLSSTVLKFVSWHNNKLIILDSFNSIKSLIETEKQENEINDKERIIKEINLLINELSLINAEFEFNDNNVEIREKINLFSSNNNINNENLINLKLEVSNYYHSINELKNNILDVRTSKIKSIKSLIALNDDTINSYNNEIQLFDIPEENINRWKIELSLYNKEFSIIWNSINNYILIDQYKTNKLNALEDKNKALLNSYNELVTIYSELVSLNNRIKNFKFDFNNLVAKFNNNLFKLNEFLIQLKTIETTNFVQEKNDLIIKIEQLIQQYNDFNISNKSYEQNDLIIEFMNVNNIEGLSLELATLIAKINNESHNSNSELSGSFVNYGVNQPLSLEERDLFYTENPQYVKFNELTTDENHIFNSNNDYLTATLNRSFSLLWNFKKIDETKAVLGKQNLNEYTGGTFWVLDYKHIQGNKYKIFLGTNYHVAVDLITGDDYSEYKQPLKNKQVNNMLITVSRGVIDRNNIKNNVNIFLPKKFWPRIFWLAHNYMQDDIVLPNSNLYFSDFAVVEWNIDLDELSEYYNPEIATTASSIITEKRRARFIAECIKKAIEEFNKTKQMIKQNQNYLNNSWNIPYVDIDYTTLSLIKNQKIYKLNTNIENEPSKTHWTIREIRELSKMLEKAHLNNNSLYQSRPDFLHFAGYGLTDFNRLLVTLFKSVPYGQEDNKEAIYNGNLSKFFKVDTSFHGKHVVDSILFNEISPVTYGAWYHYYIDHKTVGGVSGSLVINQEGLPIGVVFGVGTNIISILNDENRFVTLHPWSITPFSLTAPFYNPENGLNAYPYNLIDNSNKVIYPKQKTSYRSKLYEVFGNDYRTSLFE</sequence>
<dbReference type="InterPro" id="IPR022381">
    <property type="entry name" value="Uncharacterised_MG067"/>
</dbReference>
<dbReference type="Pfam" id="PF01732">
    <property type="entry name" value="Mycop_pep_DUF31"/>
    <property type="match status" value="1"/>
</dbReference>
<dbReference type="InterPro" id="IPR022382">
    <property type="entry name" value="Mycoplasma_peptidase_DUF31"/>
</dbReference>
<dbReference type="EMBL" id="CP030103">
    <property type="protein sequence ID" value="AWX42665.1"/>
    <property type="molecule type" value="Genomic_DNA"/>
</dbReference>